<gene>
    <name evidence="10" type="primary">flgK</name>
    <name evidence="10" type="ORF">IRI77_02555</name>
</gene>
<dbReference type="EMBL" id="CP063849">
    <property type="protein sequence ID" value="QOY88861.1"/>
    <property type="molecule type" value="Genomic_DNA"/>
</dbReference>
<evidence type="ECO:0000313" key="10">
    <source>
        <dbReference type="EMBL" id="QOY88861.1"/>
    </source>
</evidence>
<keyword evidence="10" id="KW-0969">Cilium</keyword>
<dbReference type="Pfam" id="PF22638">
    <property type="entry name" value="FlgK_D1"/>
    <property type="match status" value="1"/>
</dbReference>
<feature type="domain" description="Flagellar hook-associated protein FlgK helical" evidence="9">
    <location>
        <begin position="93"/>
        <end position="319"/>
    </location>
</feature>
<accession>A0A7S7NS62</accession>
<evidence type="ECO:0000259" key="8">
    <source>
        <dbReference type="Pfam" id="PF06429"/>
    </source>
</evidence>
<dbReference type="NCBIfam" id="TIGR02492">
    <property type="entry name" value="flgK_ends"/>
    <property type="match status" value="1"/>
</dbReference>
<dbReference type="InterPro" id="IPR053927">
    <property type="entry name" value="FlgK_helical"/>
</dbReference>
<dbReference type="KEGG" id="pfer:IRI77_02555"/>
<evidence type="ECO:0000256" key="2">
    <source>
        <dbReference type="ARBA" id="ARBA00004613"/>
    </source>
</evidence>
<comment type="subcellular location">
    <subcellularLocation>
        <location evidence="1">Bacterial flagellum</location>
    </subcellularLocation>
    <subcellularLocation>
        <location evidence="2">Secreted</location>
    </subcellularLocation>
</comment>
<dbReference type="PANTHER" id="PTHR30033:SF1">
    <property type="entry name" value="FLAGELLAR HOOK-ASSOCIATED PROTEIN 1"/>
    <property type="match status" value="1"/>
</dbReference>
<keyword evidence="11" id="KW-1185">Reference proteome</keyword>
<evidence type="ECO:0000256" key="6">
    <source>
        <dbReference type="ARBA" id="ARBA00023143"/>
    </source>
</evidence>
<organism evidence="10 11">
    <name type="scientific">Paludibaculum fermentans</name>
    <dbReference type="NCBI Taxonomy" id="1473598"/>
    <lineage>
        <taxon>Bacteria</taxon>
        <taxon>Pseudomonadati</taxon>
        <taxon>Acidobacteriota</taxon>
        <taxon>Terriglobia</taxon>
        <taxon>Bryobacterales</taxon>
        <taxon>Bryobacteraceae</taxon>
        <taxon>Paludibaculum</taxon>
    </lineage>
</organism>
<keyword evidence="10" id="KW-0966">Cell projection</keyword>
<feature type="compositionally biased region" description="Polar residues" evidence="7">
    <location>
        <begin position="58"/>
        <end position="87"/>
    </location>
</feature>
<feature type="region of interest" description="Disordered" evidence="7">
    <location>
        <begin position="57"/>
        <end position="87"/>
    </location>
</feature>
<dbReference type="GO" id="GO:0009424">
    <property type="term" value="C:bacterial-type flagellum hook"/>
    <property type="evidence" value="ECO:0007669"/>
    <property type="project" value="InterPro"/>
</dbReference>
<dbReference type="SUPFAM" id="SSF64518">
    <property type="entry name" value="Phase 1 flagellin"/>
    <property type="match status" value="1"/>
</dbReference>
<sequence length="470" mass="48595">MSGLLSSLQTSAQALRVLDRQMATTQNNVNNSQTPGYVKQTASTAAMPFDLSAGLTGGVTSLPEQSSRNQFAEQSVRGSVSDSGSQDIQSQMLSMLEGVLPADTTKGVGAALTKLWDSFSSWSTSPNSATQRDAVLNAAKNLASAFNQAAGQVSQLRQSADKQAQTSVTAINQLTTRIAALNLKLQKDGPDAGVDAQLHAALEDLSGLTNISVLMQSNGTANVLMDGQIPLVMGSESKALSVSITPQGTNAPPKFQLMSADGQDVTSHATGGTLGGLVAFRTGPIAELEGDGTQPGTLNTLASNVADRINQLLTSGYSTLDPTPVAGVPLFQYNSGQNAASTLQIVSGFQSSDLAAADQGNPPSVNGIALQLAGLRDSSAAADQINGQTYGQFLSSMTSRVGFLSSDATTKASSAADAVVQARSLREQISGVSLDEEAAKLVEYQRSYQANAKMIQVLSDLTQTLLNSVA</sequence>
<protein>
    <recommendedName>
        <fullName evidence="4">Flagellar hook-associated protein 1</fullName>
    </recommendedName>
</protein>
<dbReference type="GO" id="GO:0005576">
    <property type="term" value="C:extracellular region"/>
    <property type="evidence" value="ECO:0007669"/>
    <property type="project" value="UniProtKB-SubCell"/>
</dbReference>
<name>A0A7S7NS62_PALFE</name>
<keyword evidence="5" id="KW-0964">Secreted</keyword>
<evidence type="ECO:0000256" key="3">
    <source>
        <dbReference type="ARBA" id="ARBA00009677"/>
    </source>
</evidence>
<evidence type="ECO:0000313" key="11">
    <source>
        <dbReference type="Proteomes" id="UP000593892"/>
    </source>
</evidence>
<dbReference type="GO" id="GO:0005198">
    <property type="term" value="F:structural molecule activity"/>
    <property type="evidence" value="ECO:0007669"/>
    <property type="project" value="InterPro"/>
</dbReference>
<reference evidence="10 11" key="1">
    <citation type="submission" date="2020-10" db="EMBL/GenBank/DDBJ databases">
        <title>Complete genome sequence of Paludibaculum fermentans P105T, a facultatively anaerobic acidobacterium capable of dissimilatory Fe(III) reduction.</title>
        <authorList>
            <person name="Dedysh S.N."/>
            <person name="Beletsky A.V."/>
            <person name="Kulichevskaya I.S."/>
            <person name="Mardanov A.V."/>
            <person name="Ravin N.V."/>
        </authorList>
    </citation>
    <scope>NUCLEOTIDE SEQUENCE [LARGE SCALE GENOMIC DNA]</scope>
    <source>
        <strain evidence="10 11">P105</strain>
    </source>
</reference>
<evidence type="ECO:0000259" key="9">
    <source>
        <dbReference type="Pfam" id="PF22638"/>
    </source>
</evidence>
<keyword evidence="10" id="KW-0282">Flagellum</keyword>
<evidence type="ECO:0000256" key="5">
    <source>
        <dbReference type="ARBA" id="ARBA00022525"/>
    </source>
</evidence>
<dbReference type="InterPro" id="IPR010930">
    <property type="entry name" value="Flg_bb/hook_C_dom"/>
</dbReference>
<dbReference type="PANTHER" id="PTHR30033">
    <property type="entry name" value="FLAGELLAR HOOK-ASSOCIATED PROTEIN 1"/>
    <property type="match status" value="1"/>
</dbReference>
<proteinExistence type="inferred from homology"/>
<dbReference type="GO" id="GO:0044780">
    <property type="term" value="P:bacterial-type flagellum assembly"/>
    <property type="evidence" value="ECO:0007669"/>
    <property type="project" value="InterPro"/>
</dbReference>
<keyword evidence="6" id="KW-0975">Bacterial flagellum</keyword>
<comment type="similarity">
    <text evidence="3">Belongs to the flagella basal body rod proteins family.</text>
</comment>
<evidence type="ECO:0000256" key="1">
    <source>
        <dbReference type="ARBA" id="ARBA00004365"/>
    </source>
</evidence>
<dbReference type="InterPro" id="IPR002371">
    <property type="entry name" value="FlgK"/>
</dbReference>
<evidence type="ECO:0000256" key="7">
    <source>
        <dbReference type="SAM" id="MobiDB-lite"/>
    </source>
</evidence>
<feature type="domain" description="Flagellar basal-body/hook protein C-terminal" evidence="8">
    <location>
        <begin position="429"/>
        <end position="467"/>
    </location>
</feature>
<evidence type="ECO:0000256" key="4">
    <source>
        <dbReference type="ARBA" id="ARBA00016244"/>
    </source>
</evidence>
<dbReference type="Pfam" id="PF06429">
    <property type="entry name" value="Flg_bbr_C"/>
    <property type="match status" value="1"/>
</dbReference>
<dbReference type="AlphaFoldDB" id="A0A7S7NS62"/>
<dbReference type="RefSeq" id="WP_194450524.1">
    <property type="nucleotide sequence ID" value="NZ_CP063849.1"/>
</dbReference>
<dbReference type="Proteomes" id="UP000593892">
    <property type="component" value="Chromosome"/>
</dbReference>